<dbReference type="EMBL" id="MU157832">
    <property type="protein sequence ID" value="KAF9532367.1"/>
    <property type="molecule type" value="Genomic_DNA"/>
</dbReference>
<evidence type="ECO:0000256" key="9">
    <source>
        <dbReference type="RuleBase" id="RU367076"/>
    </source>
</evidence>
<evidence type="ECO:0000256" key="8">
    <source>
        <dbReference type="ARBA" id="ARBA00025127"/>
    </source>
</evidence>
<protein>
    <recommendedName>
        <fullName evidence="4 9">DNA-directed RNA polymerase III subunit RPC3</fullName>
        <shortName evidence="9">RNA polymerase III subunit C3</shortName>
    </recommendedName>
</protein>
<keyword evidence="7 9" id="KW-0539">Nucleus</keyword>
<evidence type="ECO:0000259" key="12">
    <source>
        <dbReference type="Pfam" id="PF08221"/>
    </source>
</evidence>
<dbReference type="InterPro" id="IPR008806">
    <property type="entry name" value="RNA_pol_III_Rpc82_C"/>
</dbReference>
<feature type="domain" description="RNA polymerase III subunit RPC82-related helix-turn-helix" evidence="12">
    <location>
        <begin position="8"/>
        <end position="63"/>
    </location>
</feature>
<proteinExistence type="inferred from homology"/>
<dbReference type="InterPro" id="IPR036390">
    <property type="entry name" value="WH_DNA-bd_sf"/>
</dbReference>
<keyword evidence="5 9" id="KW-0240">DNA-directed RNA polymerase</keyword>
<comment type="caution">
    <text evidence="14">The sequence shown here is derived from an EMBL/GenBank/DDBJ whole genome shotgun (WGS) entry which is preliminary data.</text>
</comment>
<dbReference type="AlphaFoldDB" id="A0A9P6JSU8"/>
<keyword evidence="6 9" id="KW-0804">Transcription</keyword>
<accession>A0A9P6JSU8</accession>
<evidence type="ECO:0000256" key="2">
    <source>
        <dbReference type="ARBA" id="ARBA00006835"/>
    </source>
</evidence>
<comment type="subunit">
    <text evidence="3 9">Component of the RNA polymerase III (Pol III) complex consisting of 17 subunits.</text>
</comment>
<evidence type="ECO:0000256" key="5">
    <source>
        <dbReference type="ARBA" id="ARBA00022478"/>
    </source>
</evidence>
<evidence type="ECO:0000259" key="13">
    <source>
        <dbReference type="Pfam" id="PF22536"/>
    </source>
</evidence>
<dbReference type="Proteomes" id="UP000807306">
    <property type="component" value="Unassembled WGS sequence"/>
</dbReference>
<dbReference type="Pfam" id="PF05645">
    <property type="entry name" value="RNA_pol_Rpc82"/>
    <property type="match status" value="1"/>
</dbReference>
<gene>
    <name evidence="14" type="ORF">CPB83DRAFT_807708</name>
</gene>
<evidence type="ECO:0000259" key="11">
    <source>
        <dbReference type="Pfam" id="PF05645"/>
    </source>
</evidence>
<comment type="function">
    <text evidence="8 9">DNA-dependent RNA polymerase catalyzes the transcription of DNA into RNA using the four ribonucleoside triphosphates as substrates. Specific core component of RNA polymerase III which synthesizes small RNAs, such as 5S rRNA and tRNAs.</text>
</comment>
<keyword evidence="15" id="KW-1185">Reference proteome</keyword>
<dbReference type="InterPro" id="IPR036388">
    <property type="entry name" value="WH-like_DNA-bd_sf"/>
</dbReference>
<evidence type="ECO:0000256" key="7">
    <source>
        <dbReference type="ARBA" id="ARBA00023242"/>
    </source>
</evidence>
<dbReference type="GO" id="GO:0005666">
    <property type="term" value="C:RNA polymerase III complex"/>
    <property type="evidence" value="ECO:0007669"/>
    <property type="project" value="UniProtKB-UniRule"/>
</dbReference>
<feature type="region of interest" description="Disordered" evidence="10">
    <location>
        <begin position="196"/>
        <end position="228"/>
    </location>
</feature>
<dbReference type="InterPro" id="IPR013197">
    <property type="entry name" value="RNA_pol_III_RPC82-rel_HTH"/>
</dbReference>
<dbReference type="SUPFAM" id="SSF46785">
    <property type="entry name" value="Winged helix' DNA-binding domain"/>
    <property type="match status" value="1"/>
</dbReference>
<evidence type="ECO:0000256" key="10">
    <source>
        <dbReference type="SAM" id="MobiDB-lite"/>
    </source>
</evidence>
<feature type="domain" description="RNA polymerase III Rpc82 C -terminal" evidence="11">
    <location>
        <begin position="140"/>
        <end position="322"/>
    </location>
</feature>
<reference evidence="14" key="1">
    <citation type="submission" date="2020-11" db="EMBL/GenBank/DDBJ databases">
        <authorList>
            <consortium name="DOE Joint Genome Institute"/>
            <person name="Ahrendt S."/>
            <person name="Riley R."/>
            <person name="Andreopoulos W."/>
            <person name="Labutti K."/>
            <person name="Pangilinan J."/>
            <person name="Ruiz-Duenas F.J."/>
            <person name="Barrasa J.M."/>
            <person name="Sanchez-Garcia M."/>
            <person name="Camarero S."/>
            <person name="Miyauchi S."/>
            <person name="Serrano A."/>
            <person name="Linde D."/>
            <person name="Babiker R."/>
            <person name="Drula E."/>
            <person name="Ayuso-Fernandez I."/>
            <person name="Pacheco R."/>
            <person name="Padilla G."/>
            <person name="Ferreira P."/>
            <person name="Barriuso J."/>
            <person name="Kellner H."/>
            <person name="Castanera R."/>
            <person name="Alfaro M."/>
            <person name="Ramirez L."/>
            <person name="Pisabarro A.G."/>
            <person name="Kuo A."/>
            <person name="Tritt A."/>
            <person name="Lipzen A."/>
            <person name="He G."/>
            <person name="Yan M."/>
            <person name="Ng V."/>
            <person name="Cullen D."/>
            <person name="Martin F."/>
            <person name="Rosso M.-N."/>
            <person name="Henrissat B."/>
            <person name="Hibbett D."/>
            <person name="Martinez A.T."/>
            <person name="Grigoriev I.V."/>
        </authorList>
    </citation>
    <scope>NUCLEOTIDE SEQUENCE</scope>
    <source>
        <strain evidence="14">CBS 506.95</strain>
    </source>
</reference>
<dbReference type="Pfam" id="PF08221">
    <property type="entry name" value="HTH_9"/>
    <property type="match status" value="1"/>
</dbReference>
<sequence length="541" mass="61707">MADNHTRNLCNELIHSHFGPSTAKLAKVLLTRGRLSFSHLLRFTGLKPRTARSCILALVQHNVLWHSKGDDEVEMFEFNVDECLVRLRFGRYIVLAQEIFGQMAGEIVQVVLDHGKLRSSDALSYLHIYDHKNISQHHQTFHKLVAGSYLKPATILSHLSPRDRIMKYEAEERRKITGFPTAKELRQVKEVAEARVRREDEGEEQIGLKRKSKDYAGPRPAKRKGAESEDVVDDSVYFKVNYEKFNIHIRNNLIEHAAAGKFNEGAATVLRAILRTTEATQLRLSEPRTAPTSLPNIMLQIPEDAKLSEGLVYSAKRTSNSTCVKDYMGMLSSADNPSTEGRASSFISYSTSKIQVEFDIVARRLRRNVIESIAREKHGTEGARVVRLLLDSGKLDEKQISKIVMMAAKDVRPLLVALSTDSLISTQEVPKSADRNPTRMFYLWYVDHPKAFSVILGNIYKTLSNIVARRRAEREDSEIAAVLEKRERSDVSQDENLLTRMERELLQRWKSKEQRLSVIEIRVEEMVFLLKDLAPLCNNEE</sequence>
<evidence type="ECO:0000256" key="1">
    <source>
        <dbReference type="ARBA" id="ARBA00004123"/>
    </source>
</evidence>
<dbReference type="InterPro" id="IPR039748">
    <property type="entry name" value="RPC3"/>
</dbReference>
<evidence type="ECO:0000256" key="3">
    <source>
        <dbReference type="ARBA" id="ARBA00011206"/>
    </source>
</evidence>
<dbReference type="OrthoDB" id="272392at2759"/>
<comment type="similarity">
    <text evidence="2 9">Belongs to the RNA polymerase beta chain family.</text>
</comment>
<dbReference type="Gene3D" id="1.10.10.10">
    <property type="entry name" value="Winged helix-like DNA-binding domain superfamily/Winged helix DNA-binding domain"/>
    <property type="match status" value="4"/>
</dbReference>
<comment type="subcellular location">
    <subcellularLocation>
        <location evidence="1 9">Nucleus</location>
    </subcellularLocation>
</comment>
<feature type="domain" description="DNA-directed RNA polymerase III subunit RPC3 winged-helix" evidence="13">
    <location>
        <begin position="370"/>
        <end position="446"/>
    </location>
</feature>
<dbReference type="GO" id="GO:0006351">
    <property type="term" value="P:DNA-templated transcription"/>
    <property type="evidence" value="ECO:0007669"/>
    <property type="project" value="InterPro"/>
</dbReference>
<dbReference type="Gene3D" id="6.10.140.1450">
    <property type="match status" value="1"/>
</dbReference>
<evidence type="ECO:0000313" key="14">
    <source>
        <dbReference type="EMBL" id="KAF9532367.1"/>
    </source>
</evidence>
<dbReference type="InterPro" id="IPR055207">
    <property type="entry name" value="POLR3C_WHD"/>
</dbReference>
<dbReference type="GO" id="GO:0003697">
    <property type="term" value="F:single-stranded DNA binding"/>
    <property type="evidence" value="ECO:0007669"/>
    <property type="project" value="UniProtKB-UniRule"/>
</dbReference>
<dbReference type="PANTHER" id="PTHR12949">
    <property type="entry name" value="RNA POLYMERASE III DNA DIRECTED -RELATED"/>
    <property type="match status" value="1"/>
</dbReference>
<evidence type="ECO:0000313" key="15">
    <source>
        <dbReference type="Proteomes" id="UP000807306"/>
    </source>
</evidence>
<evidence type="ECO:0000256" key="6">
    <source>
        <dbReference type="ARBA" id="ARBA00023163"/>
    </source>
</evidence>
<dbReference type="Pfam" id="PF22536">
    <property type="entry name" value="WHD_POLR3C"/>
    <property type="match status" value="1"/>
</dbReference>
<dbReference type="PANTHER" id="PTHR12949:SF0">
    <property type="entry name" value="DNA-DIRECTED RNA POLYMERASE III SUBUNIT RPC3"/>
    <property type="match status" value="1"/>
</dbReference>
<evidence type="ECO:0000256" key="4">
    <source>
        <dbReference type="ARBA" id="ARBA00016689"/>
    </source>
</evidence>
<name>A0A9P6JSU8_9AGAR</name>
<organism evidence="14 15">
    <name type="scientific">Crepidotus variabilis</name>
    <dbReference type="NCBI Taxonomy" id="179855"/>
    <lineage>
        <taxon>Eukaryota</taxon>
        <taxon>Fungi</taxon>
        <taxon>Dikarya</taxon>
        <taxon>Basidiomycota</taxon>
        <taxon>Agaricomycotina</taxon>
        <taxon>Agaricomycetes</taxon>
        <taxon>Agaricomycetidae</taxon>
        <taxon>Agaricales</taxon>
        <taxon>Agaricineae</taxon>
        <taxon>Crepidotaceae</taxon>
        <taxon>Crepidotus</taxon>
    </lineage>
</organism>